<dbReference type="AlphaFoldDB" id="A0A8T6R1B5"/>
<keyword evidence="4" id="KW-0808">Transferase</keyword>
<keyword evidence="5" id="KW-1185">Reference proteome</keyword>
<name>A0A8T6R1B5_9MICO</name>
<evidence type="ECO:0000313" key="4">
    <source>
        <dbReference type="EMBL" id="NHA66595.1"/>
    </source>
</evidence>
<dbReference type="GO" id="GO:0016780">
    <property type="term" value="F:phosphotransferase activity, for other substituted phosphate groups"/>
    <property type="evidence" value="ECO:0007669"/>
    <property type="project" value="TreeGrafter"/>
</dbReference>
<gene>
    <name evidence="4" type="ORF">EPD83_000825</name>
</gene>
<sequence>MTRLERVVKRVLDLLIASVALLVLLIPFVVVAALVKFDSKGPVFFRHTRVGAHGRSFRMWKFRTMVNDAEARLRELSAVGNVYADGPFVKIDHDPRITRLGAFLRKTSVDELPQLLNVVTGEMSLVGPRPLVAAEVEALGDSAEERQRVLPGITGLWQVSGRSSTTSDERLELDLEYVRRRGLSFDLRILLLTVPAVLWRRGAM</sequence>
<feature type="transmembrane region" description="Helical" evidence="2">
    <location>
        <begin position="12"/>
        <end position="35"/>
    </location>
</feature>
<organism evidence="4 5">
    <name type="scientific">Phycicoccus flavus</name>
    <dbReference type="NCBI Taxonomy" id="2502783"/>
    <lineage>
        <taxon>Bacteria</taxon>
        <taxon>Bacillati</taxon>
        <taxon>Actinomycetota</taxon>
        <taxon>Actinomycetes</taxon>
        <taxon>Micrococcales</taxon>
        <taxon>Intrasporangiaceae</taxon>
        <taxon>Phycicoccus</taxon>
    </lineage>
</organism>
<dbReference type="PANTHER" id="PTHR30576">
    <property type="entry name" value="COLANIC BIOSYNTHESIS UDP-GLUCOSE LIPID CARRIER TRANSFERASE"/>
    <property type="match status" value="1"/>
</dbReference>
<evidence type="ECO:0000259" key="3">
    <source>
        <dbReference type="Pfam" id="PF02397"/>
    </source>
</evidence>
<keyword evidence="2" id="KW-0472">Membrane</keyword>
<protein>
    <submittedName>
        <fullName evidence="4">Sugar transferase</fullName>
    </submittedName>
</protein>
<reference evidence="4" key="1">
    <citation type="submission" date="2020-03" db="EMBL/GenBank/DDBJ databases">
        <title>Phycicoccus flavus sp. nov., a novel endophytic actinobacterium isolated from branch of Kandelia candel.</title>
        <authorList>
            <person name="Tuo L."/>
        </authorList>
    </citation>
    <scope>NUCLEOTIDE SEQUENCE</scope>
    <source>
        <strain evidence="4">CMS6Z-2</strain>
    </source>
</reference>
<keyword evidence="2" id="KW-0812">Transmembrane</keyword>
<evidence type="ECO:0000256" key="2">
    <source>
        <dbReference type="SAM" id="Phobius"/>
    </source>
</evidence>
<keyword evidence="2" id="KW-1133">Transmembrane helix</keyword>
<comment type="caution">
    <text evidence="4">The sequence shown here is derived from an EMBL/GenBank/DDBJ whole genome shotgun (WGS) entry which is preliminary data.</text>
</comment>
<dbReference type="Proteomes" id="UP000287866">
    <property type="component" value="Unassembled WGS sequence"/>
</dbReference>
<evidence type="ECO:0000256" key="1">
    <source>
        <dbReference type="ARBA" id="ARBA00006464"/>
    </source>
</evidence>
<proteinExistence type="inferred from homology"/>
<feature type="domain" description="Bacterial sugar transferase" evidence="3">
    <location>
        <begin position="9"/>
        <end position="198"/>
    </location>
</feature>
<dbReference type="Pfam" id="PF02397">
    <property type="entry name" value="Bac_transf"/>
    <property type="match status" value="1"/>
</dbReference>
<dbReference type="EMBL" id="SAYU02000001">
    <property type="protein sequence ID" value="NHA66595.1"/>
    <property type="molecule type" value="Genomic_DNA"/>
</dbReference>
<evidence type="ECO:0000313" key="5">
    <source>
        <dbReference type="Proteomes" id="UP000287866"/>
    </source>
</evidence>
<dbReference type="PANTHER" id="PTHR30576:SF10">
    <property type="entry name" value="SLL5057 PROTEIN"/>
    <property type="match status" value="1"/>
</dbReference>
<accession>A0A8T6R1B5</accession>
<dbReference type="InterPro" id="IPR003362">
    <property type="entry name" value="Bact_transf"/>
</dbReference>
<dbReference type="RefSeq" id="WP_164896035.1">
    <property type="nucleotide sequence ID" value="NZ_SAYU02000001.1"/>
</dbReference>
<comment type="similarity">
    <text evidence="1">Belongs to the bacterial sugar transferase family.</text>
</comment>